<dbReference type="CDD" id="cd19075">
    <property type="entry name" value="AKR_AKR7A1-5"/>
    <property type="match status" value="1"/>
</dbReference>
<dbReference type="InterPro" id="IPR023210">
    <property type="entry name" value="NADP_OxRdtase_dom"/>
</dbReference>
<proteinExistence type="predicted"/>
<dbReference type="InterPro" id="IPR036812">
    <property type="entry name" value="NAD(P)_OxRdtase_dom_sf"/>
</dbReference>
<name>A0ABR0E0R8_ZASCE</name>
<sequence length="318" mass="34826">MSGNSGIKVVFGTANINPGYGIGSVEAVQQAFDILEKGGCKVVDTARLYGDSEKILGEAGAGKRFTVDTKARGGFNPEGSTKTNVLDDFKASKDFLGTNVDVYYLHAPDAKTPLDETLSAVNEIYKSGFFKRFGLSNFKAEDVQKVYDHSKAKGYVLPTVYQGNYSAVARKQEELLFPTLRKLGIAFYAYSPLAGGFLTKTRQQIEEGAGRFSESALGGMYRNMYSRPRLLDALSEWRSIAEDEGITNADLAYRWVKYNSPLKPEHGDAIIIGASSLQQLQQTLDSINGGALSAKAVSRIDEIWKKIADEAPLDNYHQ</sequence>
<keyword evidence="1" id="KW-0560">Oxidoreductase</keyword>
<evidence type="ECO:0000313" key="3">
    <source>
        <dbReference type="EMBL" id="KAK4495015.1"/>
    </source>
</evidence>
<dbReference type="InterPro" id="IPR050523">
    <property type="entry name" value="AKR_Detox_Biosynth"/>
</dbReference>
<gene>
    <name evidence="3" type="ORF">PRZ48_013342</name>
</gene>
<feature type="domain" description="NADP-dependent oxidoreductase" evidence="2">
    <location>
        <begin position="8"/>
        <end position="304"/>
    </location>
</feature>
<dbReference type="Pfam" id="PF00248">
    <property type="entry name" value="Aldo_ket_red"/>
    <property type="match status" value="1"/>
</dbReference>
<dbReference type="Proteomes" id="UP001305779">
    <property type="component" value="Unassembled WGS sequence"/>
</dbReference>
<keyword evidence="4" id="KW-1185">Reference proteome</keyword>
<dbReference type="PANTHER" id="PTHR43364:SF4">
    <property type="entry name" value="NAD(P)-LINKED OXIDOREDUCTASE SUPERFAMILY PROTEIN"/>
    <property type="match status" value="1"/>
</dbReference>
<reference evidence="3 4" key="1">
    <citation type="journal article" date="2023" name="G3 (Bethesda)">
        <title>A chromosome-level genome assembly of Zasmidium syzygii isolated from banana leaves.</title>
        <authorList>
            <person name="van Westerhoven A.C."/>
            <person name="Mehrabi R."/>
            <person name="Talebi R."/>
            <person name="Steentjes M.B.F."/>
            <person name="Corcolon B."/>
            <person name="Chong P.A."/>
            <person name="Kema G.H.J."/>
            <person name="Seidl M.F."/>
        </authorList>
    </citation>
    <scope>NUCLEOTIDE SEQUENCE [LARGE SCALE GENOMIC DNA]</scope>
    <source>
        <strain evidence="3 4">P124</strain>
    </source>
</reference>
<comment type="caution">
    <text evidence="3">The sequence shown here is derived from an EMBL/GenBank/DDBJ whole genome shotgun (WGS) entry which is preliminary data.</text>
</comment>
<protein>
    <recommendedName>
        <fullName evidence="2">NADP-dependent oxidoreductase domain-containing protein</fullName>
    </recommendedName>
</protein>
<evidence type="ECO:0000259" key="2">
    <source>
        <dbReference type="Pfam" id="PF00248"/>
    </source>
</evidence>
<dbReference type="EMBL" id="JAXOVC010000012">
    <property type="protein sequence ID" value="KAK4495015.1"/>
    <property type="molecule type" value="Genomic_DNA"/>
</dbReference>
<dbReference type="Gene3D" id="3.20.20.100">
    <property type="entry name" value="NADP-dependent oxidoreductase domain"/>
    <property type="match status" value="1"/>
</dbReference>
<evidence type="ECO:0000313" key="4">
    <source>
        <dbReference type="Proteomes" id="UP001305779"/>
    </source>
</evidence>
<dbReference type="PANTHER" id="PTHR43364">
    <property type="entry name" value="NADH-SPECIFIC METHYLGLYOXAL REDUCTASE-RELATED"/>
    <property type="match status" value="1"/>
</dbReference>
<dbReference type="SUPFAM" id="SSF51430">
    <property type="entry name" value="NAD(P)-linked oxidoreductase"/>
    <property type="match status" value="1"/>
</dbReference>
<organism evidence="3 4">
    <name type="scientific">Zasmidium cellare</name>
    <name type="common">Wine cellar mold</name>
    <name type="synonym">Racodium cellare</name>
    <dbReference type="NCBI Taxonomy" id="395010"/>
    <lineage>
        <taxon>Eukaryota</taxon>
        <taxon>Fungi</taxon>
        <taxon>Dikarya</taxon>
        <taxon>Ascomycota</taxon>
        <taxon>Pezizomycotina</taxon>
        <taxon>Dothideomycetes</taxon>
        <taxon>Dothideomycetidae</taxon>
        <taxon>Mycosphaerellales</taxon>
        <taxon>Mycosphaerellaceae</taxon>
        <taxon>Zasmidium</taxon>
    </lineage>
</organism>
<evidence type="ECO:0000256" key="1">
    <source>
        <dbReference type="ARBA" id="ARBA00023002"/>
    </source>
</evidence>
<accession>A0ABR0E0R8</accession>